<reference evidence="1 2" key="1">
    <citation type="journal article" date="2024" name="bioRxiv">
        <title>A reference genome for Trichogramma kaykai: A tiny desert-dwelling parasitoid wasp with competing sex-ratio distorters.</title>
        <authorList>
            <person name="Culotta J."/>
            <person name="Lindsey A.R."/>
        </authorList>
    </citation>
    <scope>NUCLEOTIDE SEQUENCE [LARGE SCALE GENOMIC DNA]</scope>
    <source>
        <strain evidence="1 2">KSX58</strain>
    </source>
</reference>
<organism evidence="1 2">
    <name type="scientific">Trichogramma kaykai</name>
    <dbReference type="NCBI Taxonomy" id="54128"/>
    <lineage>
        <taxon>Eukaryota</taxon>
        <taxon>Metazoa</taxon>
        <taxon>Ecdysozoa</taxon>
        <taxon>Arthropoda</taxon>
        <taxon>Hexapoda</taxon>
        <taxon>Insecta</taxon>
        <taxon>Pterygota</taxon>
        <taxon>Neoptera</taxon>
        <taxon>Endopterygota</taxon>
        <taxon>Hymenoptera</taxon>
        <taxon>Apocrita</taxon>
        <taxon>Proctotrupomorpha</taxon>
        <taxon>Chalcidoidea</taxon>
        <taxon>Trichogrammatidae</taxon>
        <taxon>Trichogramma</taxon>
    </lineage>
</organism>
<gene>
    <name evidence="1" type="ORF">TKK_000242</name>
</gene>
<protein>
    <submittedName>
        <fullName evidence="1">Uncharacterized protein</fullName>
    </submittedName>
</protein>
<evidence type="ECO:0000313" key="2">
    <source>
        <dbReference type="Proteomes" id="UP001627154"/>
    </source>
</evidence>
<dbReference type="AlphaFoldDB" id="A0ABD2XR26"/>
<accession>A0ABD2XR26</accession>
<proteinExistence type="predicted"/>
<dbReference type="EMBL" id="JBJJXI010000003">
    <property type="protein sequence ID" value="KAL3407559.1"/>
    <property type="molecule type" value="Genomic_DNA"/>
</dbReference>
<keyword evidence="2" id="KW-1185">Reference proteome</keyword>
<sequence>MLSNSTQLGRIHKINSSLFTDSNKKRWVVFYQFREKDELDYDDEDDDGRDTNKLEDLPKVKTMVTEKDYLKLRKCLNKTADTEEALKIFRKHYDGNGNNLKILFMSFNDIE</sequence>
<evidence type="ECO:0000313" key="1">
    <source>
        <dbReference type="EMBL" id="KAL3407559.1"/>
    </source>
</evidence>
<dbReference type="Proteomes" id="UP001627154">
    <property type="component" value="Unassembled WGS sequence"/>
</dbReference>
<name>A0ABD2XR26_9HYME</name>
<comment type="caution">
    <text evidence="1">The sequence shown here is derived from an EMBL/GenBank/DDBJ whole genome shotgun (WGS) entry which is preliminary data.</text>
</comment>